<dbReference type="PANTHER" id="PTHR44117">
    <property type="entry name" value="INTRAFLAGELLAR TRANSPORT PROTEIN 88 HOMOLOG"/>
    <property type="match status" value="1"/>
</dbReference>
<dbReference type="GO" id="GO:0097730">
    <property type="term" value="C:non-motile cilium"/>
    <property type="evidence" value="ECO:0007669"/>
    <property type="project" value="TreeGrafter"/>
</dbReference>
<dbReference type="Pfam" id="PF13424">
    <property type="entry name" value="TPR_12"/>
    <property type="match status" value="1"/>
</dbReference>
<proteinExistence type="predicted"/>
<keyword evidence="1" id="KW-0802">TPR repeat</keyword>
<sequence>MDAEDDELYSGYDDDAGAGAAAAASPAFTGAESASPGAPPSTGGGMAAPGTAGGRVGTAMGSDGMARPMTSNRGAGFSSAPRAKFDPLGGPGRSALAANGPSSLLPRKGKASPEEAARDMERRVHALLEDSAAAHARGEQQQALEKALEARKRERALTKFRDANSVADYGGPELTFAAEFQVAAMYAANRLWQEALDGYTALLKNKQQPQGARLRINIGNVYFEQGKLPPAIKAYRMALDTLPASAGPQRARLLRNIGLAFVRMGQYADAAAAYEAAVGAQAEHQAAYHLVLCCYALGDMEGMRAAFSCLVSSPELPPEADGGSNSDDSDGDDEHAGGHARGRGRGRGGAGAAGAGPRGGADRLREEERRRRALVQERVLTAAQLVAERMDRDGPAAAQQGGGGGSGGGGGFDWCVEQLRASGHPLLAAEVALSKAGRFLAARDVAGATAVFKAFENKESSLR</sequence>
<evidence type="ECO:0000256" key="2">
    <source>
        <dbReference type="SAM" id="MobiDB-lite"/>
    </source>
</evidence>
<dbReference type="GO" id="GO:0005814">
    <property type="term" value="C:centriole"/>
    <property type="evidence" value="ECO:0007669"/>
    <property type="project" value="TreeGrafter"/>
</dbReference>
<accession>A0A0D2MDE3</accession>
<dbReference type="AlphaFoldDB" id="A0A0D2MDE3"/>
<name>A0A0D2MDE3_9CHLO</name>
<keyword evidence="3" id="KW-0966">Cell projection</keyword>
<dbReference type="EMBL" id="KK101354">
    <property type="protein sequence ID" value="KIZ01185.1"/>
    <property type="molecule type" value="Genomic_DNA"/>
</dbReference>
<feature type="region of interest" description="Disordered" evidence="2">
    <location>
        <begin position="315"/>
        <end position="369"/>
    </location>
</feature>
<protein>
    <submittedName>
        <fullName evidence="3">Putative Intraflagellar transport protein</fullName>
    </submittedName>
</protein>
<feature type="compositionally biased region" description="Acidic residues" evidence="2">
    <location>
        <begin position="1"/>
        <end position="16"/>
    </location>
</feature>
<feature type="compositionally biased region" description="Gly residues" evidence="2">
    <location>
        <begin position="347"/>
        <end position="359"/>
    </location>
</feature>
<dbReference type="PANTHER" id="PTHR44117:SF1">
    <property type="entry name" value="INTRAFLAGELLAR TRANSPORT PROTEIN 88 HOMOLOG"/>
    <property type="match status" value="1"/>
</dbReference>
<feature type="compositionally biased region" description="Gly residues" evidence="2">
    <location>
        <begin position="42"/>
        <end position="56"/>
    </location>
</feature>
<keyword evidence="3" id="KW-0969">Cilium</keyword>
<dbReference type="KEGG" id="mng:MNEG_6774"/>
<dbReference type="GO" id="GO:0042073">
    <property type="term" value="P:intraciliary transport"/>
    <property type="evidence" value="ECO:0007669"/>
    <property type="project" value="TreeGrafter"/>
</dbReference>
<reference evidence="3 4" key="1">
    <citation type="journal article" date="2013" name="BMC Genomics">
        <title>Reconstruction of the lipid metabolism for the microalga Monoraphidium neglectum from its genome sequence reveals characteristics suitable for biofuel production.</title>
        <authorList>
            <person name="Bogen C."/>
            <person name="Al-Dilaimi A."/>
            <person name="Albersmeier A."/>
            <person name="Wichmann J."/>
            <person name="Grundmann M."/>
            <person name="Rupp O."/>
            <person name="Lauersen K.J."/>
            <person name="Blifernez-Klassen O."/>
            <person name="Kalinowski J."/>
            <person name="Goesmann A."/>
            <person name="Mussgnug J.H."/>
            <person name="Kruse O."/>
        </authorList>
    </citation>
    <scope>NUCLEOTIDE SEQUENCE [LARGE SCALE GENOMIC DNA]</scope>
    <source>
        <strain evidence="3 4">SAG 48.87</strain>
    </source>
</reference>
<dbReference type="GeneID" id="25739650"/>
<dbReference type="PROSITE" id="PS50005">
    <property type="entry name" value="TPR"/>
    <property type="match status" value="2"/>
</dbReference>
<keyword evidence="3" id="KW-0282">Flagellum</keyword>
<feature type="region of interest" description="Disordered" evidence="2">
    <location>
        <begin position="1"/>
        <end position="117"/>
    </location>
</feature>
<organism evidence="3 4">
    <name type="scientific">Monoraphidium neglectum</name>
    <dbReference type="NCBI Taxonomy" id="145388"/>
    <lineage>
        <taxon>Eukaryota</taxon>
        <taxon>Viridiplantae</taxon>
        <taxon>Chlorophyta</taxon>
        <taxon>core chlorophytes</taxon>
        <taxon>Chlorophyceae</taxon>
        <taxon>CS clade</taxon>
        <taxon>Sphaeropleales</taxon>
        <taxon>Selenastraceae</taxon>
        <taxon>Monoraphidium</taxon>
    </lineage>
</organism>
<dbReference type="Gene3D" id="1.25.40.10">
    <property type="entry name" value="Tetratricopeptide repeat domain"/>
    <property type="match status" value="2"/>
</dbReference>
<dbReference type="STRING" id="145388.A0A0D2MDE3"/>
<feature type="repeat" description="TPR" evidence="1">
    <location>
        <begin position="212"/>
        <end position="245"/>
    </location>
</feature>
<dbReference type="Proteomes" id="UP000054498">
    <property type="component" value="Unassembled WGS sequence"/>
</dbReference>
<dbReference type="GO" id="GO:1905515">
    <property type="term" value="P:non-motile cilium assembly"/>
    <property type="evidence" value="ECO:0007669"/>
    <property type="project" value="TreeGrafter"/>
</dbReference>
<evidence type="ECO:0000313" key="3">
    <source>
        <dbReference type="EMBL" id="KIZ01185.1"/>
    </source>
</evidence>
<evidence type="ECO:0000256" key="1">
    <source>
        <dbReference type="PROSITE-ProRule" id="PRU00339"/>
    </source>
</evidence>
<gene>
    <name evidence="3" type="ORF">MNEG_6774</name>
</gene>
<dbReference type="InterPro" id="IPR011990">
    <property type="entry name" value="TPR-like_helical_dom_sf"/>
</dbReference>
<dbReference type="InterPro" id="IPR019734">
    <property type="entry name" value="TPR_rpt"/>
</dbReference>
<dbReference type="GO" id="GO:0036064">
    <property type="term" value="C:ciliary basal body"/>
    <property type="evidence" value="ECO:0007669"/>
    <property type="project" value="TreeGrafter"/>
</dbReference>
<evidence type="ECO:0000313" key="4">
    <source>
        <dbReference type="Proteomes" id="UP000054498"/>
    </source>
</evidence>
<dbReference type="RefSeq" id="XP_013900204.1">
    <property type="nucleotide sequence ID" value="XM_014044750.1"/>
</dbReference>
<feature type="compositionally biased region" description="Low complexity" evidence="2">
    <location>
        <begin position="17"/>
        <end position="36"/>
    </location>
</feature>
<dbReference type="GO" id="GO:0019894">
    <property type="term" value="F:kinesin binding"/>
    <property type="evidence" value="ECO:0007669"/>
    <property type="project" value="TreeGrafter"/>
</dbReference>
<feature type="compositionally biased region" description="Basic and acidic residues" evidence="2">
    <location>
        <begin position="360"/>
        <end position="369"/>
    </location>
</feature>
<keyword evidence="4" id="KW-1185">Reference proteome</keyword>
<feature type="repeat" description="TPR" evidence="1">
    <location>
        <begin position="251"/>
        <end position="284"/>
    </location>
</feature>
<dbReference type="SMART" id="SM00028">
    <property type="entry name" value="TPR"/>
    <property type="match status" value="3"/>
</dbReference>
<dbReference type="OrthoDB" id="421121at2759"/>
<dbReference type="SUPFAM" id="SSF48452">
    <property type="entry name" value="TPR-like"/>
    <property type="match status" value="1"/>
</dbReference>
<dbReference type="GO" id="GO:0097546">
    <property type="term" value="C:ciliary base"/>
    <property type="evidence" value="ECO:0007669"/>
    <property type="project" value="TreeGrafter"/>
</dbReference>